<organism evidence="1 2">
    <name type="scientific">Caldicellulosiruptor acetigenus (strain ATCC 700853 / DSM 12137 / I77R1B)</name>
    <name type="common">Caldicellulosiruptor kristjanssonii</name>
    <dbReference type="NCBI Taxonomy" id="632335"/>
    <lineage>
        <taxon>Bacteria</taxon>
        <taxon>Bacillati</taxon>
        <taxon>Bacillota</taxon>
        <taxon>Bacillota incertae sedis</taxon>
        <taxon>Caldicellulosiruptorales</taxon>
        <taxon>Caldicellulosiruptoraceae</taxon>
        <taxon>Caldicellulosiruptor</taxon>
    </lineage>
</organism>
<name>E4S5A4_CALA7</name>
<dbReference type="RefSeq" id="WP_013433259.1">
    <property type="nucleotide sequence ID" value="NC_014721.1"/>
</dbReference>
<reference key="1">
    <citation type="submission" date="2010-11" db="EMBL/GenBank/DDBJ databases">
        <title>Complete sequence of chromosome of Caldicellulosiruptor kristjanssonii 177R1B.</title>
        <authorList>
            <consortium name="US DOE Joint Genome Institute"/>
            <person name="Lucas S."/>
            <person name="Copeland A."/>
            <person name="Lapidus A."/>
            <person name="Cheng J.-F."/>
            <person name="Bruce D."/>
            <person name="Goodwin L."/>
            <person name="Pitluck S."/>
            <person name="Davenport K."/>
            <person name="Detter J.C."/>
            <person name="Han C."/>
            <person name="Tapia R."/>
            <person name="Land M."/>
            <person name="Hauser L."/>
            <person name="Jeffries C."/>
            <person name="Kyrpides N."/>
            <person name="Ivanova N."/>
            <person name="Mikhailova N."/>
            <person name="Blumer-Schuette S.E."/>
            <person name="Kelly R.M."/>
            <person name="Woyke T."/>
        </authorList>
    </citation>
    <scope>NUCLEOTIDE SEQUENCE</scope>
    <source>
        <strain>177R1B</strain>
    </source>
</reference>
<proteinExistence type="predicted"/>
<evidence type="ECO:0000313" key="2">
    <source>
        <dbReference type="Proteomes" id="UP000009256"/>
    </source>
</evidence>
<sequence>MSYRELYNIVTDKDADALKKLMIFERLVEMRIGFEWLDDATQDQIVEKLYVAYAQLANKVKFDDFLYAVYELVDEDLKRRPKKILKLPQKRILDKVESVLCTA</sequence>
<accession>E4S5A4</accession>
<dbReference type="AlphaFoldDB" id="E4S5A4"/>
<dbReference type="KEGG" id="cki:Calkr_2069"/>
<dbReference type="HOGENOM" id="CLU_2205168_0_0_9"/>
<dbReference type="STRING" id="632335.Calkr_2069"/>
<keyword evidence="2" id="KW-1185">Reference proteome</keyword>
<dbReference type="Proteomes" id="UP000009256">
    <property type="component" value="Chromosome"/>
</dbReference>
<evidence type="ECO:0000313" key="1">
    <source>
        <dbReference type="EMBL" id="ADQ41538.1"/>
    </source>
</evidence>
<protein>
    <submittedName>
        <fullName evidence="1">Uncharacterized protein</fullName>
    </submittedName>
</protein>
<dbReference type="EMBL" id="CP002326">
    <property type="protein sequence ID" value="ADQ41538.1"/>
    <property type="molecule type" value="Genomic_DNA"/>
</dbReference>
<reference evidence="1 2" key="2">
    <citation type="journal article" date="2011" name="J. Bacteriol.">
        <title>Complete genome sequences for the anaerobic, extremely thermophilic plant biomass-degrading bacteria Caldicellulosiruptor hydrothermalis, Caldicellulosiruptor kristjanssonii, Caldicellulosiruptor kronotskyensis, Caldicellulosiruptor owensenis, and Caldicellulosiruptor lactoaceticus.</title>
        <authorList>
            <person name="Blumer-Schuette S.E."/>
            <person name="Ozdemir I."/>
            <person name="Mistry D."/>
            <person name="Lucas S."/>
            <person name="Lapidus A."/>
            <person name="Cheng J.F."/>
            <person name="Goodwin L.A."/>
            <person name="Pitluck S."/>
            <person name="Land M.L."/>
            <person name="Hauser L.J."/>
            <person name="Woyke T."/>
            <person name="Mikhailova N."/>
            <person name="Pati A."/>
            <person name="Kyrpides N.C."/>
            <person name="Ivanova N."/>
            <person name="Detter J.C."/>
            <person name="Walston-Davenport K."/>
            <person name="Han S."/>
            <person name="Adams M.W."/>
            <person name="Kelly R.M."/>
        </authorList>
    </citation>
    <scope>NUCLEOTIDE SEQUENCE [LARGE SCALE GENOMIC DNA]</scope>
    <source>
        <strain evidence="2">ATCC 700853 / DSM 12137 / I77R1B</strain>
    </source>
</reference>
<dbReference type="OrthoDB" id="9939662at2"/>
<gene>
    <name evidence="1" type="ordered locus">Calkr_2069</name>
</gene>